<proteinExistence type="inferred from homology"/>
<name>A0A443IQ08_9BACI</name>
<reference evidence="8" key="1">
    <citation type="submission" date="2018-12" db="EMBL/GenBank/DDBJ databases">
        <authorList>
            <person name="Sun L."/>
            <person name="Chen Z."/>
        </authorList>
    </citation>
    <scope>NUCLEOTIDE SEQUENCE [LARGE SCALE GENOMIC DNA]</scope>
    <source>
        <strain evidence="8">DSM 16012</strain>
    </source>
</reference>
<evidence type="ECO:0000256" key="5">
    <source>
        <dbReference type="PROSITE-ProRule" id="PRU10007"/>
    </source>
</evidence>
<feature type="active site" evidence="4">
    <location>
        <position position="283"/>
    </location>
</feature>
<sequence length="484" mass="52702">MQIMKMYMNTQWTNAVSGEFLSVYNPANQEEIDRVPRAGKEDVELAVSAAKQAFESPKWQSLRPSVRGHALYEVACKLRERIEEIAMVETMDTGKPLAQARSDVESGARYFEYYAGVADKFFGETIPVAPNIIDYTVREPMGVCAQIIPWNYPLQITSRGVAAAISVGNTVVVKPAEDTPLSALKLAEIFSEIDVLKHALQVVTGYGEEAGAALVNHPDVNHVTFTGSAATGASVMISAAKNIIPVTLELGGKSPHIVFPDCDLEETVSWVLRSIIQNAGQTCSAGSRLLVHSTIKDKLLGILTEKMRQIKIGPGVNDSELGPIISQKQFERIMAMVKRAKEEGARIVIGGKRATGGHLNKGFYFEPTIIENVSRTSEIAQEEIFGPVLTVFEFETENEAIELANGTPYGLVTGIWTNDISRAHRIAGKVKSGQVFINDYGAAGGVELPFGGYKKSGIGREKGVEALRNYTQLKNIAIKIKSNE</sequence>
<evidence type="ECO:0000256" key="4">
    <source>
        <dbReference type="PIRSR" id="PIRSR036492-1"/>
    </source>
</evidence>
<comment type="caution">
    <text evidence="8">The sequence shown here is derived from an EMBL/GenBank/DDBJ whole genome shotgun (WGS) entry which is preliminary data.</text>
</comment>
<feature type="active site" evidence="4 5">
    <location>
        <position position="249"/>
    </location>
</feature>
<feature type="domain" description="Aldehyde dehydrogenase" evidence="7">
    <location>
        <begin position="12"/>
        <end position="476"/>
    </location>
</feature>
<keyword evidence="2 3" id="KW-0560">Oxidoreductase</keyword>
<dbReference type="OrthoDB" id="9762913at2"/>
<gene>
    <name evidence="8" type="ORF">D4N35_011405</name>
</gene>
<dbReference type="Proteomes" id="UP000273811">
    <property type="component" value="Unassembled WGS sequence"/>
</dbReference>
<dbReference type="InterPro" id="IPR015590">
    <property type="entry name" value="Aldehyde_DH_dom"/>
</dbReference>
<dbReference type="PROSITE" id="PS00687">
    <property type="entry name" value="ALDEHYDE_DEHYDR_GLU"/>
    <property type="match status" value="1"/>
</dbReference>
<dbReference type="EMBL" id="QYTU02000024">
    <property type="protein sequence ID" value="RWR08611.1"/>
    <property type="molecule type" value="Genomic_DNA"/>
</dbReference>
<dbReference type="Pfam" id="PF00171">
    <property type="entry name" value="Aldedh"/>
    <property type="match status" value="1"/>
</dbReference>
<evidence type="ECO:0000313" key="9">
    <source>
        <dbReference type="Proteomes" id="UP000273811"/>
    </source>
</evidence>
<dbReference type="Gene3D" id="3.40.309.10">
    <property type="entry name" value="Aldehyde Dehydrogenase, Chain A, domain 2"/>
    <property type="match status" value="1"/>
</dbReference>
<dbReference type="AlphaFoldDB" id="A0A443IQ08"/>
<evidence type="ECO:0000256" key="2">
    <source>
        <dbReference type="ARBA" id="ARBA00023002"/>
    </source>
</evidence>
<organism evidence="8 9">
    <name type="scientific">Siminovitchia fortis</name>
    <dbReference type="NCBI Taxonomy" id="254758"/>
    <lineage>
        <taxon>Bacteria</taxon>
        <taxon>Bacillati</taxon>
        <taxon>Bacillota</taxon>
        <taxon>Bacilli</taxon>
        <taxon>Bacillales</taxon>
        <taxon>Bacillaceae</taxon>
        <taxon>Siminovitchia</taxon>
    </lineage>
</organism>
<dbReference type="PIRSF" id="PIRSF036492">
    <property type="entry name" value="ALDH"/>
    <property type="match status" value="1"/>
</dbReference>
<dbReference type="PANTHER" id="PTHR11699">
    <property type="entry name" value="ALDEHYDE DEHYDROGENASE-RELATED"/>
    <property type="match status" value="1"/>
</dbReference>
<dbReference type="FunFam" id="3.40.605.10:FF:000007">
    <property type="entry name" value="NAD/NADP-dependent betaine aldehyde dehydrogenase"/>
    <property type="match status" value="1"/>
</dbReference>
<dbReference type="InterPro" id="IPR016163">
    <property type="entry name" value="Ald_DH_C"/>
</dbReference>
<dbReference type="SUPFAM" id="SSF53720">
    <property type="entry name" value="ALDH-like"/>
    <property type="match status" value="1"/>
</dbReference>
<dbReference type="InterPro" id="IPR016162">
    <property type="entry name" value="Ald_DH_N"/>
</dbReference>
<evidence type="ECO:0000256" key="6">
    <source>
        <dbReference type="RuleBase" id="RU003345"/>
    </source>
</evidence>
<evidence type="ECO:0000256" key="3">
    <source>
        <dbReference type="PIRNR" id="PIRNR036492"/>
    </source>
</evidence>
<evidence type="ECO:0000256" key="1">
    <source>
        <dbReference type="ARBA" id="ARBA00009986"/>
    </source>
</evidence>
<dbReference type="GO" id="GO:0006081">
    <property type="term" value="P:aldehyde metabolic process"/>
    <property type="evidence" value="ECO:0007669"/>
    <property type="project" value="InterPro"/>
</dbReference>
<dbReference type="InterPro" id="IPR012394">
    <property type="entry name" value="Aldehyde_DH_NAD(P)"/>
</dbReference>
<evidence type="ECO:0000313" key="8">
    <source>
        <dbReference type="EMBL" id="RWR08611.1"/>
    </source>
</evidence>
<dbReference type="CDD" id="cd07109">
    <property type="entry name" value="ALDH_AAS00426"/>
    <property type="match status" value="1"/>
</dbReference>
<protein>
    <recommendedName>
        <fullName evidence="3">Aldehyde dehydrogenase</fullName>
    </recommendedName>
</protein>
<dbReference type="InterPro" id="IPR016161">
    <property type="entry name" value="Ald_DH/histidinol_DH"/>
</dbReference>
<dbReference type="GO" id="GO:0016620">
    <property type="term" value="F:oxidoreductase activity, acting on the aldehyde or oxo group of donors, NAD or NADP as acceptor"/>
    <property type="evidence" value="ECO:0007669"/>
    <property type="project" value="InterPro"/>
</dbReference>
<dbReference type="InterPro" id="IPR029510">
    <property type="entry name" value="Ald_DH_CS_GLU"/>
</dbReference>
<dbReference type="FunFam" id="3.40.309.10:FF:000012">
    <property type="entry name" value="Betaine aldehyde dehydrogenase"/>
    <property type="match status" value="1"/>
</dbReference>
<evidence type="ECO:0000259" key="7">
    <source>
        <dbReference type="Pfam" id="PF00171"/>
    </source>
</evidence>
<dbReference type="Gene3D" id="3.40.605.10">
    <property type="entry name" value="Aldehyde Dehydrogenase, Chain A, domain 1"/>
    <property type="match status" value="1"/>
</dbReference>
<accession>A0A443IQ08</accession>
<keyword evidence="9" id="KW-1185">Reference proteome</keyword>
<comment type="similarity">
    <text evidence="1 3 6">Belongs to the aldehyde dehydrogenase family.</text>
</comment>